<dbReference type="InterPro" id="IPR027417">
    <property type="entry name" value="P-loop_NTPase"/>
</dbReference>
<proteinExistence type="predicted"/>
<dbReference type="EMBL" id="FO203512">
    <property type="protein sequence ID" value="CCK76135.1"/>
    <property type="molecule type" value="Genomic_DNA"/>
</dbReference>
<dbReference type="KEGG" id="oai:OLEAN_C19590"/>
<evidence type="ECO:0000313" key="1">
    <source>
        <dbReference type="EMBL" id="CCK76135.1"/>
    </source>
</evidence>
<sequence>MNITKNLSRKIKAVLLSSAPIYIDVNDGSTVKGWAASSANKTASVVVCISSKSDCVCLLADKYRPDVRRVGLHDTGFCGYEYDVSLWKDKAITVSVQAIPDVKMNTDFSPSFFVHIPKTAGTSFKRAAESFFGKGGIVKNYGVKSIETAHWVKDTVLQEKDYPALYQRLKVEGIGLYTGHIHALPTAHVFPIRNVVTFVRRPQAQVLSHYHHYARWYGYEKTIEDFVKNLGFRNLQSRHLKGLPLQLVGFIGLTEKYDESIRLYNSYSGFNLEVREDNINSHNSATEVSDELSALIADHNKEDNVLYGQAVSLLNERSRLAKSGQDWCFSFIDRLDENAVTGVAYMQSDNKPVSLVIKHGGVVIDRCVANGFRPGLVQFGVPNKGFVGFSFPLPARFDHRDISVEVELTGQILQRKF</sequence>
<dbReference type="SUPFAM" id="SSF52540">
    <property type="entry name" value="P-loop containing nucleoside triphosphate hydrolases"/>
    <property type="match status" value="1"/>
</dbReference>
<name>R4YMY5_OLEAN</name>
<evidence type="ECO:0000313" key="2">
    <source>
        <dbReference type="Proteomes" id="UP000032749"/>
    </source>
</evidence>
<dbReference type="Gene3D" id="3.40.50.300">
    <property type="entry name" value="P-loop containing nucleotide triphosphate hydrolases"/>
    <property type="match status" value="1"/>
</dbReference>
<accession>R4YMY5</accession>
<gene>
    <name evidence="1" type="ORF">OLEAN_C19590</name>
</gene>
<reference evidence="1 2" key="1">
    <citation type="journal article" date="2013" name="Nat. Commun.">
        <title>Genome sequence and functional genomic analysis of the oil-degrading bacterium Oleispira antarctica.</title>
        <authorList>
            <person name="Kube M."/>
            <person name="Chernikova T.N."/>
            <person name="Al-Ramahi Y."/>
            <person name="Beloqui A."/>
            <person name="Lopez-Cortez N."/>
            <person name="Guazzaroni M.E."/>
            <person name="Heipieper H.J."/>
            <person name="Klages S."/>
            <person name="Kotsyurbenko O.R."/>
            <person name="Langer I."/>
            <person name="Nechitaylo T.Y."/>
            <person name="Lunsdorf H."/>
            <person name="Fernandez M."/>
            <person name="Juarez S."/>
            <person name="Ciordia S."/>
            <person name="Singer A."/>
            <person name="Kagan O."/>
            <person name="Egorova O."/>
            <person name="Petit P.A."/>
            <person name="Stogios P."/>
            <person name="Kim Y."/>
            <person name="Tchigvintsev A."/>
            <person name="Flick R."/>
            <person name="Denaro R."/>
            <person name="Genovese M."/>
            <person name="Albar J.P."/>
            <person name="Reva O.N."/>
            <person name="Martinez-Gomariz M."/>
            <person name="Tran H."/>
            <person name="Ferrer M."/>
            <person name="Savchenko A."/>
            <person name="Yakunin A.F."/>
            <person name="Yakimov M.M."/>
            <person name="Golyshina O.V."/>
            <person name="Reinhardt R."/>
            <person name="Golyshin P.N."/>
        </authorList>
    </citation>
    <scope>NUCLEOTIDE SEQUENCE [LARGE SCALE GENOMIC DNA]</scope>
</reference>
<dbReference type="OrthoDB" id="7981249at2"/>
<evidence type="ECO:0008006" key="3">
    <source>
        <dbReference type="Google" id="ProtNLM"/>
    </source>
</evidence>
<keyword evidence="2" id="KW-1185">Reference proteome</keyword>
<organism evidence="1 2">
    <name type="scientific">Oleispira antarctica RB-8</name>
    <dbReference type="NCBI Taxonomy" id="698738"/>
    <lineage>
        <taxon>Bacteria</taxon>
        <taxon>Pseudomonadati</taxon>
        <taxon>Pseudomonadota</taxon>
        <taxon>Gammaproteobacteria</taxon>
        <taxon>Oceanospirillales</taxon>
        <taxon>Oceanospirillaceae</taxon>
        <taxon>Oleispira</taxon>
    </lineage>
</organism>
<dbReference type="HOGENOM" id="CLU_054547_1_0_6"/>
<dbReference type="STRING" id="698738.OLEAN_C19590"/>
<protein>
    <recommendedName>
        <fullName evidence="3">Sulfotransferase family protein</fullName>
    </recommendedName>
</protein>
<dbReference type="Proteomes" id="UP000032749">
    <property type="component" value="Chromosome"/>
</dbReference>
<dbReference type="AlphaFoldDB" id="R4YMY5"/>